<evidence type="ECO:0000313" key="1">
    <source>
        <dbReference type="EMBL" id="OXA54919.1"/>
    </source>
</evidence>
<dbReference type="GO" id="GO:0016740">
    <property type="term" value="F:transferase activity"/>
    <property type="evidence" value="ECO:0007669"/>
    <property type="project" value="UniProtKB-KW"/>
</dbReference>
<reference evidence="1 2" key="1">
    <citation type="submission" date="2015-12" db="EMBL/GenBank/DDBJ databases">
        <title>The genome of Folsomia candida.</title>
        <authorList>
            <person name="Faddeeva A."/>
            <person name="Derks M.F."/>
            <person name="Anvar Y."/>
            <person name="Smit S."/>
            <person name="Van Straalen N."/>
            <person name="Roelofs D."/>
        </authorList>
    </citation>
    <scope>NUCLEOTIDE SEQUENCE [LARGE SCALE GENOMIC DNA]</scope>
    <source>
        <strain evidence="1 2">VU population</strain>
        <tissue evidence="1">Whole body</tissue>
    </source>
</reference>
<keyword evidence="2" id="KW-1185">Reference proteome</keyword>
<organism evidence="1 2">
    <name type="scientific">Folsomia candida</name>
    <name type="common">Springtail</name>
    <dbReference type="NCBI Taxonomy" id="158441"/>
    <lineage>
        <taxon>Eukaryota</taxon>
        <taxon>Metazoa</taxon>
        <taxon>Ecdysozoa</taxon>
        <taxon>Arthropoda</taxon>
        <taxon>Hexapoda</taxon>
        <taxon>Collembola</taxon>
        <taxon>Entomobryomorpha</taxon>
        <taxon>Isotomoidea</taxon>
        <taxon>Isotomidae</taxon>
        <taxon>Proisotominae</taxon>
        <taxon>Folsomia</taxon>
    </lineage>
</organism>
<dbReference type="AlphaFoldDB" id="A0A226EBX0"/>
<sequence length="105" mass="11879">MLSLCQPIEVKMVAAALRRSPVAAKTWTQLYDALNLDDLTKREYEMLVEMGYITYEDLFLRIMVQWVSIEGANATWKSLVGAIKQTGDRKTNGYVMEAARSLAIC</sequence>
<gene>
    <name evidence="1" type="ORF">Fcan01_10937</name>
</gene>
<accession>A0A226EBX0</accession>
<keyword evidence="1" id="KW-0670">Pyruvate</keyword>
<dbReference type="EMBL" id="LNIX01000005">
    <property type="protein sequence ID" value="OXA54919.1"/>
    <property type="molecule type" value="Genomic_DNA"/>
</dbReference>
<evidence type="ECO:0000313" key="2">
    <source>
        <dbReference type="Proteomes" id="UP000198287"/>
    </source>
</evidence>
<dbReference type="Proteomes" id="UP000198287">
    <property type="component" value="Unassembled WGS sequence"/>
</dbReference>
<name>A0A226EBX0_FOLCA</name>
<keyword evidence="1" id="KW-0808">Transferase</keyword>
<comment type="caution">
    <text evidence="1">The sequence shown here is derived from an EMBL/GenBank/DDBJ whole genome shotgun (WGS) entry which is preliminary data.</text>
</comment>
<protein>
    <submittedName>
        <fullName evidence="1">Dihydrolipoyllysine-residue acetyltransferase component of pyruvate dehydrogenase complex, mitochondrial</fullName>
    </submittedName>
</protein>
<proteinExistence type="predicted"/>